<dbReference type="Proteomes" id="UP000789405">
    <property type="component" value="Unassembled WGS sequence"/>
</dbReference>
<dbReference type="EMBL" id="CAJVPY010000247">
    <property type="protein sequence ID" value="CAG8460344.1"/>
    <property type="molecule type" value="Genomic_DNA"/>
</dbReference>
<dbReference type="NCBIfam" id="NF047352">
    <property type="entry name" value="P_loop_sacsin"/>
    <property type="match status" value="1"/>
</dbReference>
<evidence type="ECO:0000313" key="3">
    <source>
        <dbReference type="Proteomes" id="UP000789405"/>
    </source>
</evidence>
<evidence type="ECO:0000313" key="2">
    <source>
        <dbReference type="EMBL" id="CAG8460344.1"/>
    </source>
</evidence>
<dbReference type="InterPro" id="IPR000210">
    <property type="entry name" value="BTB/POZ_dom"/>
</dbReference>
<dbReference type="PANTHER" id="PTHR15600:SF42">
    <property type="entry name" value="SACSIN"/>
    <property type="match status" value="1"/>
</dbReference>
<dbReference type="Gene3D" id="3.30.710.10">
    <property type="entry name" value="Potassium Channel Kv1.1, Chain A"/>
    <property type="match status" value="1"/>
</dbReference>
<name>A0A9N8Z0M7_9GLOM</name>
<comment type="caution">
    <text evidence="2">The sequence shown here is derived from an EMBL/GenBank/DDBJ whole genome shotgun (WGS) entry which is preliminary data.</text>
</comment>
<evidence type="ECO:0000259" key="1">
    <source>
        <dbReference type="PROSITE" id="PS50097"/>
    </source>
</evidence>
<dbReference type="InterPro" id="IPR036890">
    <property type="entry name" value="HATPase_C_sf"/>
</dbReference>
<proteinExistence type="predicted"/>
<organism evidence="2 3">
    <name type="scientific">Dentiscutata erythropus</name>
    <dbReference type="NCBI Taxonomy" id="1348616"/>
    <lineage>
        <taxon>Eukaryota</taxon>
        <taxon>Fungi</taxon>
        <taxon>Fungi incertae sedis</taxon>
        <taxon>Mucoromycota</taxon>
        <taxon>Glomeromycotina</taxon>
        <taxon>Glomeromycetes</taxon>
        <taxon>Diversisporales</taxon>
        <taxon>Gigasporaceae</taxon>
        <taxon>Dentiscutata</taxon>
    </lineage>
</organism>
<reference evidence="2" key="1">
    <citation type="submission" date="2021-06" db="EMBL/GenBank/DDBJ databases">
        <authorList>
            <person name="Kallberg Y."/>
            <person name="Tangrot J."/>
            <person name="Rosling A."/>
        </authorList>
    </citation>
    <scope>NUCLEOTIDE SEQUENCE</scope>
    <source>
        <strain evidence="2">MA453B</strain>
    </source>
</reference>
<dbReference type="InterPro" id="IPR011333">
    <property type="entry name" value="SKP1/BTB/POZ_sf"/>
</dbReference>
<dbReference type="PROSITE" id="PS50097">
    <property type="entry name" value="BTB"/>
    <property type="match status" value="1"/>
</dbReference>
<dbReference type="PANTHER" id="PTHR15600">
    <property type="entry name" value="SACSIN"/>
    <property type="match status" value="1"/>
</dbReference>
<dbReference type="Pfam" id="PF25794">
    <property type="entry name" value="SACS"/>
    <property type="match status" value="2"/>
</dbReference>
<dbReference type="CDD" id="cd18186">
    <property type="entry name" value="BTB_POZ_ZBTB_KLHL-like"/>
    <property type="match status" value="1"/>
</dbReference>
<dbReference type="InterPro" id="IPR058210">
    <property type="entry name" value="SACS/Nov_dom"/>
</dbReference>
<gene>
    <name evidence="2" type="ORF">DERYTH_LOCUS974</name>
</gene>
<accession>A0A9N8Z0M7</accession>
<dbReference type="OrthoDB" id="6359816at2759"/>
<dbReference type="SUPFAM" id="SSF55874">
    <property type="entry name" value="ATPase domain of HSP90 chaperone/DNA topoisomerase II/histidine kinase"/>
    <property type="match status" value="2"/>
</dbReference>
<dbReference type="InterPro" id="IPR052972">
    <property type="entry name" value="Sacsin_chaperone_reg"/>
</dbReference>
<dbReference type="Pfam" id="PF00651">
    <property type="entry name" value="BTB"/>
    <property type="match status" value="1"/>
</dbReference>
<sequence length="2682" mass="314182">MDEENIFAPFHPEEEYTTRIKNILTEYPDGSQILREILQNSDDAKSSEQIFILDHNTYPDEKLFDPRLGRYQGPALLSANNSIFQENDFKSLLNLANSAKMNDCDKIGVMGIGFNSIFHIADVCFFISGSSYVFIDPHGRGYCKAPREQRGTKTDFVNHKLAMKYPDQFMPFLTALKNNPLDEPYKGTIFRYPLRTDKDAVESKISTKKYTVEQVEKMFDTFFKVDNITCLLFLKYIEKISFYELKEGSKIPELLYEIELINAEEIRETRTSFAKNIKDKRQSEVSYQMKFYQKSTKDITEIKSEWQVINYIANINDEEYKKFNTNIRDCKFIPLVGLAARIDNISENKGRLHCFLPLPDIEEDFSISINGCFAVSKNRRNLENSINKDLAPDDPLLRKGEWNKYLFEDVIPIAWKKFLCEMKNYVSFEQIYTFWPIPPIPTEGSSENLDKKRGLWAKLLQKVVNQLDVDLKVFRGPLDYLSINNGYFFDDDKFKKSKSPDLLKLLAKLKFPVFVDIPKLIVDKLKESTLKDQMNFITPEKVCDLLKVTYMHGDSHVNINDTEKLLLSEYILGVKNVNKLYGLPLLPIKNKTFTTFKSRSNNEFNYILSEEEYELIDKNFMEKIVDNTIEKEVLSKLKDLVKENEDINLQNLPEIEFAEILNKNIMSYKVEDPVSIQEIKIKKNQIEWIYKIWDHLQKNNKNLTYFLDVYLLPIDTSKNDDFIVLRKLGAKQKCLCRSSQKIIVDGNIVQILSLLGSAFININENILNYKGLENYVIKIDEIIAVLSSLEEHSSFPSNLVQVNLTSHQRQTLTSYLGYLKKESCYLKVVPIIKYIPLFTEVNSTNIININSLIESGKNHFLLPKEDEQSYGHIVSDSVFLETHSSEDLCFLLEDVFKVQRLKQEEYWNNHVILYLSLQEPMIVDEIVKELFKRWEIINLKDELSKIKFVMTSSADKKKQKPTDIFKPDKQLKDLFYSDEPFFPDDIYRMDFPKLLELGMKELMTIDDIVNRITIYISNNVKNETREKSLLLLKYIDNNYQDLNNSDDSYKLRNKITIEKWIPVTNPDEQYSFSKALDCRDRLHATFANREMPIVDYIIINSDLRKIFGWNDYPSIDIMINQLFQLLNEFNMPKENSNMKEINDDINKIYEHLNNIVDNHIDFLKNKLSDAKWILNDAKIYSANALVFTIPNYLMGFKWSLVSKHNSNYYTKLLEKLGVKKEPETSDCLEILQSLSFKDNNKFNVINILEYLSQKKEILKGLLIPNMLNEMIPHESIFYNDINDYNNKELVKENENILTSPEISSELAKRLKIKNFSEKFVLNKINTFDTKITATFKKALKDFDREEMVFREFLKNADDAGATQFCIILDDSDYRGSRSLIKEEMDCWQGPAVWLYNNKSFTEDDFKSIINVGCNKKPDKIGKDGLGFISCYNLTDLPQFISNDRIVFFDPQRKFLPDNKHGSIFYFDDYNNDDKGHVFNMFKNQFEPYLNLNGDIFDLNFNNKEFKGALFRLPLRAASSEIYEKVYKIENIISLLESMKNDIISELIFLRNVETIKVYRKKGPQENAEILWKVEIIKNDPGRKLVGKKFQAFQIDIQFTEENYSKIDEWLICSGEKTSVSNDDPSLSDTWGGVATTISETSASGRIYSHIPLDVFTRLSMNLHSNNWALSPDRTRLDLNDAKASQNKNILEKVLPQLHVKFFEEYIKRHQKAEFQVISEFWPIPKDNDPKILQYGQKVLKLVSQGNHKIFWSPFKGGSYIDFRHCCFINKDTPINIVDFLNENEYPTVLLDPEHLEVFEKLDIKPQKTDPRLIRSILKSERLLLDSSKLDISFSLLNYILEDECYGELEGIPLVPLFDDKFGEFTRCKNYSIATQEEFKLFPNAGPDHFVSREILERRGLYEKFTNYDFRTITNIRYFTYITIRNFLCKELEEVSELEWEPNSNLIPNQEWLNKIMKCILNSTVDSTLQPFESFPLIEVYDPNNHYQHKLVSLKDAKHRPLLICSNLEDDIIKALTNIGIRFTTRQYNKKLEEYILKLEPDNILFVIEKYRCYDNLLNNKKSKKILSKYFCQDLSLLNNGIDKLKKLPIWPTHTVKSGNIIYRSILDENTYLIPKPFTFYPLNECHNFYFNTENQPNMRKLLESLSAKKQTKLPYIKAVIVSDISIPQDMRDDYLQFLIDIFSDSDSIDNIKDYIKELKVIPNKAFELCYAKDLFDQYNSLFKCVYEDSNRFPPNKLQDNQKSKEALKKIGLKHNVNSEIFIECAEEIQANFLRAEKNLIKRKKIKNAANTAVSYFYENQLVLNFSTDEWNKLSKIKFVPTTKKVLKVPYEYNCNNNSEKLQSFENLCLSKHKNLAWTQLSFFKNEPNENVLKTYPSLGLPTIPTIIKHLETIQKEITKSVEWKRHDTLLFKAIKDIYEELNSRCINTKDKEELRLCFPEDIPLILNSTNPFDSESWVIASHLDMNIQKDYSLEKRSVNEYLKVYENLLPLVGVGSMKIPNWHKDVPAKNNSQQLSESIIKFLEAGNKTMFNNVIFRVKNCEFYANSSILICAAPYFQEIFFETERMKYELTYDDIEPNSFCILLNWLYGIPLPKDINGNENTNYNNNEFFQIYDDLLLASEKFKLEQLKNLVEYELAEYVKENLVDSALIDVERLAEKYNLTSLIKYCEQEVFDCKLRILQ</sequence>
<protein>
    <submittedName>
        <fullName evidence="2">12688_t:CDS:1</fullName>
    </submittedName>
</protein>
<dbReference type="SMART" id="SM00225">
    <property type="entry name" value="BTB"/>
    <property type="match status" value="1"/>
</dbReference>
<dbReference type="GO" id="GO:0030544">
    <property type="term" value="F:Hsp70 protein binding"/>
    <property type="evidence" value="ECO:0007669"/>
    <property type="project" value="TreeGrafter"/>
</dbReference>
<feature type="domain" description="BTB" evidence="1">
    <location>
        <begin position="2532"/>
        <end position="2589"/>
    </location>
</feature>
<keyword evidence="3" id="KW-1185">Reference proteome</keyword>
<dbReference type="SUPFAM" id="SSF54695">
    <property type="entry name" value="POZ domain"/>
    <property type="match status" value="1"/>
</dbReference>